<organism evidence="2 3">
    <name type="scientific">Polyplax serrata</name>
    <name type="common">Common mouse louse</name>
    <dbReference type="NCBI Taxonomy" id="468196"/>
    <lineage>
        <taxon>Eukaryota</taxon>
        <taxon>Metazoa</taxon>
        <taxon>Ecdysozoa</taxon>
        <taxon>Arthropoda</taxon>
        <taxon>Hexapoda</taxon>
        <taxon>Insecta</taxon>
        <taxon>Pterygota</taxon>
        <taxon>Neoptera</taxon>
        <taxon>Paraneoptera</taxon>
        <taxon>Psocodea</taxon>
        <taxon>Troctomorpha</taxon>
        <taxon>Phthiraptera</taxon>
        <taxon>Anoplura</taxon>
        <taxon>Polyplacidae</taxon>
        <taxon>Polyplax</taxon>
    </lineage>
</organism>
<evidence type="ECO:0000313" key="3">
    <source>
        <dbReference type="Proteomes" id="UP001359485"/>
    </source>
</evidence>
<feature type="compositionally biased region" description="Basic and acidic residues" evidence="1">
    <location>
        <begin position="239"/>
        <end position="251"/>
    </location>
</feature>
<feature type="region of interest" description="Disordered" evidence="1">
    <location>
        <begin position="286"/>
        <end position="314"/>
    </location>
</feature>
<feature type="compositionally biased region" description="Basic and acidic residues" evidence="1">
    <location>
        <begin position="524"/>
        <end position="540"/>
    </location>
</feature>
<sequence length="828" mass="93900">MPVFNDSAFYLSGGHNTFSSPYSPTTRSPYHGFPTTNFNYSNPKGSTGLIGGRYKPDIKKFNPTFGGRNTQLGGPYISNYTTYADWKENLIFNKMRDDTSYRWKEKYRLDNYYRANRPVFIDTSKIDVSRPRQKREEVTVPPVTVGNSTGKPIARDDEQKGTISRGRTVVRIHTKALKENPYFANQYQPKKGQNESANKQSVKPMSNRKSKTRSLLRIKSGEEEQENSDDETNNNKTSIKRDSTLKHKESVNYDMELDREDTLKNTDTSRKNALQKGLGTIVRRCKIRKRSKDRRESVGSVTSTDDESRRNSLMIPQMNDKKRLSMELFEEQAAILDSLIKEEMAKKDADDYFSDPKRGTVKISAKQRLSKSQRNIICKKQDCAESSTTDDDLDASDSVKKTVKRRSRSSRSDDSEESSSGSRRSSLFQDLFIEATITENCQEEAVAVEESQKERCKTEQKPNKPIKKFLKSEVKPTSSEAKTTSEKSKKPKAPKLFVTDATEPHQLESPKTDDGNSNFLQKQDTVKKMPNKLEDVKKNTDSLFNKFKKSLKPGDTAKAKTNSNTCKSEDNSAIKGQDIKTLKSTKGDSEKPSELKETVKTAEVKEENKPEENKKGTNAVVKPKGINKIEKPNTNTVKPKEVQPTVPKWKLQFGKKTEVKQAKPETKELPKPDVKQTSEPNSKQEEKPEVTSVTTLHVKDPDSKKKKKEVDVNRQKAQKLKLLKKKRQKIVVLTFEKPEPKKPEISILPSPCQGVVSERQEKPKSEDESSVSETCSDATDLETEEEDDDDEEEDESDDSETDKLRPSYSNDSGFGSAYHKNRTGTLLI</sequence>
<dbReference type="EMBL" id="JAWJWF010000002">
    <property type="protein sequence ID" value="KAK6637324.1"/>
    <property type="molecule type" value="Genomic_DNA"/>
</dbReference>
<feature type="compositionally biased region" description="Basic and acidic residues" evidence="1">
    <location>
        <begin position="567"/>
        <end position="615"/>
    </location>
</feature>
<feature type="compositionally biased region" description="Basic and acidic residues" evidence="1">
    <location>
        <begin position="502"/>
        <end position="514"/>
    </location>
</feature>
<feature type="region of interest" description="Disordered" evidence="1">
    <location>
        <begin position="386"/>
        <end position="424"/>
    </location>
</feature>
<gene>
    <name evidence="2" type="ORF">RUM44_007739</name>
</gene>
<feature type="compositionally biased region" description="Acidic residues" evidence="1">
    <location>
        <begin position="223"/>
        <end position="232"/>
    </location>
</feature>
<feature type="compositionally biased region" description="Basic residues" evidence="1">
    <location>
        <begin position="716"/>
        <end position="729"/>
    </location>
</feature>
<evidence type="ECO:0000313" key="2">
    <source>
        <dbReference type="EMBL" id="KAK6637324.1"/>
    </source>
</evidence>
<feature type="compositionally biased region" description="Basic residues" evidence="1">
    <location>
        <begin position="206"/>
        <end position="216"/>
    </location>
</feature>
<feature type="compositionally biased region" description="Basic and acidic residues" evidence="1">
    <location>
        <begin position="758"/>
        <end position="767"/>
    </location>
</feature>
<comment type="caution">
    <text evidence="2">The sequence shown here is derived from an EMBL/GenBank/DDBJ whole genome shotgun (WGS) entry which is preliminary data.</text>
</comment>
<protein>
    <submittedName>
        <fullName evidence="2">Uncharacterized protein</fullName>
    </submittedName>
</protein>
<feature type="region of interest" description="Disordered" evidence="1">
    <location>
        <begin position="131"/>
        <end position="253"/>
    </location>
</feature>
<proteinExistence type="predicted"/>
<evidence type="ECO:0000256" key="1">
    <source>
        <dbReference type="SAM" id="MobiDB-lite"/>
    </source>
</evidence>
<feature type="compositionally biased region" description="Basic and acidic residues" evidence="1">
    <location>
        <begin position="450"/>
        <end position="462"/>
    </location>
</feature>
<dbReference type="Proteomes" id="UP001359485">
    <property type="component" value="Unassembled WGS sequence"/>
</dbReference>
<feature type="region of interest" description="Disordered" evidence="1">
    <location>
        <begin position="447"/>
        <end position="828"/>
    </location>
</feature>
<feature type="compositionally biased region" description="Polar residues" evidence="1">
    <location>
        <begin position="194"/>
        <end position="204"/>
    </location>
</feature>
<feature type="compositionally biased region" description="Basic and acidic residues" evidence="1">
    <location>
        <begin position="655"/>
        <end position="689"/>
    </location>
</feature>
<keyword evidence="3" id="KW-1185">Reference proteome</keyword>
<accession>A0ABR1BAC6</accession>
<name>A0ABR1BAC6_POLSC</name>
<feature type="compositionally biased region" description="Basic and acidic residues" evidence="1">
    <location>
        <begin position="697"/>
        <end position="714"/>
    </location>
</feature>
<feature type="compositionally biased region" description="Acidic residues" evidence="1">
    <location>
        <begin position="779"/>
        <end position="800"/>
    </location>
</feature>
<reference evidence="2 3" key="1">
    <citation type="submission" date="2023-09" db="EMBL/GenBank/DDBJ databases">
        <title>Genomes of two closely related lineages of the louse Polyplax serrata with different host specificities.</title>
        <authorList>
            <person name="Martinu J."/>
            <person name="Tarabai H."/>
            <person name="Stefka J."/>
            <person name="Hypsa V."/>
        </authorList>
    </citation>
    <scope>NUCLEOTIDE SEQUENCE [LARGE SCALE GENOMIC DNA]</scope>
    <source>
        <strain evidence="2">98ZLc_SE</strain>
    </source>
</reference>